<dbReference type="EMBL" id="JAENIL010000004">
    <property type="protein sequence ID" value="MBK1875767.1"/>
    <property type="molecule type" value="Genomic_DNA"/>
</dbReference>
<organism evidence="2 3">
    <name type="scientific">Pelagicoccus mobilis</name>
    <dbReference type="NCBI Taxonomy" id="415221"/>
    <lineage>
        <taxon>Bacteria</taxon>
        <taxon>Pseudomonadati</taxon>
        <taxon>Verrucomicrobiota</taxon>
        <taxon>Opitutia</taxon>
        <taxon>Puniceicoccales</taxon>
        <taxon>Pelagicoccaceae</taxon>
        <taxon>Pelagicoccus</taxon>
    </lineage>
</organism>
<proteinExistence type="predicted"/>
<evidence type="ECO:0000256" key="1">
    <source>
        <dbReference type="SAM" id="SignalP"/>
    </source>
</evidence>
<evidence type="ECO:0000313" key="3">
    <source>
        <dbReference type="Proteomes" id="UP000617628"/>
    </source>
</evidence>
<sequence length="137" mass="15051">MNQSIKLTLAIIVLAISGCSPSVDTEATTPWVGSLKVDNNEYEAITLKHDEKEFPYRSPVVIFNKNETASWKAGLLKNLELGQIDFGSSQQVLTGRQIVYAAGNGPTMSILTWAPDEAKIEELGGLEEYLTFLMSKN</sequence>
<name>A0A934VN18_9BACT</name>
<dbReference type="RefSeq" id="WP_200353985.1">
    <property type="nucleotide sequence ID" value="NZ_JAENIL010000004.1"/>
</dbReference>
<evidence type="ECO:0008006" key="4">
    <source>
        <dbReference type="Google" id="ProtNLM"/>
    </source>
</evidence>
<reference evidence="2" key="1">
    <citation type="submission" date="2021-01" db="EMBL/GenBank/DDBJ databases">
        <title>Modified the classification status of verrucomicrobia.</title>
        <authorList>
            <person name="Feng X."/>
        </authorList>
    </citation>
    <scope>NUCLEOTIDE SEQUENCE</scope>
    <source>
        <strain evidence="2">KCTC 13126</strain>
    </source>
</reference>
<dbReference type="AlphaFoldDB" id="A0A934VN18"/>
<keyword evidence="3" id="KW-1185">Reference proteome</keyword>
<comment type="caution">
    <text evidence="2">The sequence shown here is derived from an EMBL/GenBank/DDBJ whole genome shotgun (WGS) entry which is preliminary data.</text>
</comment>
<keyword evidence="1" id="KW-0732">Signal</keyword>
<gene>
    <name evidence="2" type="ORF">JIN87_02745</name>
</gene>
<accession>A0A934VN18</accession>
<feature type="signal peptide" evidence="1">
    <location>
        <begin position="1"/>
        <end position="22"/>
    </location>
</feature>
<evidence type="ECO:0000313" key="2">
    <source>
        <dbReference type="EMBL" id="MBK1875767.1"/>
    </source>
</evidence>
<protein>
    <recommendedName>
        <fullName evidence="4">Lipoprotein</fullName>
    </recommendedName>
</protein>
<dbReference type="Proteomes" id="UP000617628">
    <property type="component" value="Unassembled WGS sequence"/>
</dbReference>
<feature type="chain" id="PRO_5037299171" description="Lipoprotein" evidence="1">
    <location>
        <begin position="23"/>
        <end position="137"/>
    </location>
</feature>
<dbReference type="PROSITE" id="PS51257">
    <property type="entry name" value="PROKAR_LIPOPROTEIN"/>
    <property type="match status" value="1"/>
</dbReference>